<feature type="region of interest" description="Disordered" evidence="1">
    <location>
        <begin position="1"/>
        <end position="22"/>
    </location>
</feature>
<accession>A0ABD0JEF0</accession>
<evidence type="ECO:0000313" key="4">
    <source>
        <dbReference type="Proteomes" id="UP001519460"/>
    </source>
</evidence>
<feature type="compositionally biased region" description="Basic residues" evidence="1">
    <location>
        <begin position="1"/>
        <end position="18"/>
    </location>
</feature>
<feature type="domain" description="HTH psq-type" evidence="2">
    <location>
        <begin position="30"/>
        <end position="60"/>
    </location>
</feature>
<dbReference type="Proteomes" id="UP001519460">
    <property type="component" value="Unassembled WGS sequence"/>
</dbReference>
<dbReference type="InterPro" id="IPR009057">
    <property type="entry name" value="Homeodomain-like_sf"/>
</dbReference>
<dbReference type="InterPro" id="IPR007889">
    <property type="entry name" value="HTH_Psq"/>
</dbReference>
<dbReference type="Pfam" id="PF05225">
    <property type="entry name" value="HTH_psq"/>
    <property type="match status" value="1"/>
</dbReference>
<keyword evidence="4" id="KW-1185">Reference proteome</keyword>
<evidence type="ECO:0000313" key="3">
    <source>
        <dbReference type="EMBL" id="KAK7473333.1"/>
    </source>
</evidence>
<gene>
    <name evidence="3" type="ORF">BaRGS_00035381</name>
</gene>
<sequence>MKCRYKHFAASRRRGRPRSSRDLGYKRYRRDDLLLALESVHWGMSLLEASRIHGVPCTTLFQFQKQCRQGHNGKCKGAYSAQESQNASEETL</sequence>
<organism evidence="3 4">
    <name type="scientific">Batillaria attramentaria</name>
    <dbReference type="NCBI Taxonomy" id="370345"/>
    <lineage>
        <taxon>Eukaryota</taxon>
        <taxon>Metazoa</taxon>
        <taxon>Spiralia</taxon>
        <taxon>Lophotrochozoa</taxon>
        <taxon>Mollusca</taxon>
        <taxon>Gastropoda</taxon>
        <taxon>Caenogastropoda</taxon>
        <taxon>Sorbeoconcha</taxon>
        <taxon>Cerithioidea</taxon>
        <taxon>Batillariidae</taxon>
        <taxon>Batillaria</taxon>
    </lineage>
</organism>
<reference evidence="3 4" key="1">
    <citation type="journal article" date="2023" name="Sci. Data">
        <title>Genome assembly of the Korean intertidal mud-creeper Batillaria attramentaria.</title>
        <authorList>
            <person name="Patra A.K."/>
            <person name="Ho P.T."/>
            <person name="Jun S."/>
            <person name="Lee S.J."/>
            <person name="Kim Y."/>
            <person name="Won Y.J."/>
        </authorList>
    </citation>
    <scope>NUCLEOTIDE SEQUENCE [LARGE SCALE GENOMIC DNA]</scope>
    <source>
        <strain evidence="3">Wonlab-2016</strain>
    </source>
</reference>
<dbReference type="Gene3D" id="1.10.10.60">
    <property type="entry name" value="Homeodomain-like"/>
    <property type="match status" value="1"/>
</dbReference>
<evidence type="ECO:0000259" key="2">
    <source>
        <dbReference type="Pfam" id="PF05225"/>
    </source>
</evidence>
<comment type="caution">
    <text evidence="3">The sequence shown here is derived from an EMBL/GenBank/DDBJ whole genome shotgun (WGS) entry which is preliminary data.</text>
</comment>
<name>A0ABD0JEF0_9CAEN</name>
<dbReference type="AlphaFoldDB" id="A0ABD0JEF0"/>
<evidence type="ECO:0000256" key="1">
    <source>
        <dbReference type="SAM" id="MobiDB-lite"/>
    </source>
</evidence>
<proteinExistence type="predicted"/>
<dbReference type="EMBL" id="JACVVK020000473">
    <property type="protein sequence ID" value="KAK7473333.1"/>
    <property type="molecule type" value="Genomic_DNA"/>
</dbReference>
<protein>
    <recommendedName>
        <fullName evidence="2">HTH psq-type domain-containing protein</fullName>
    </recommendedName>
</protein>
<dbReference type="SUPFAM" id="SSF46689">
    <property type="entry name" value="Homeodomain-like"/>
    <property type="match status" value="1"/>
</dbReference>